<dbReference type="InterPro" id="IPR050325">
    <property type="entry name" value="Prot/Nucl_acid_deglycase"/>
</dbReference>
<sequence length="344" mass="38206">MQPAKNCYLYVFDGYADWEPALTVYGLSNFTKTEVITFSLDGQPVTSGGNVVVQPAKSLADLDPAVIDFLLLPGGASMKNGKHQALLPLLKQHVQAQKPLAAICDATVFLAHHGFLDQVQHTSNDLQLLKRLVPDYKAENRYVKAPVITDGHIITAAGTSMVEFAQAIYKEMQLDTNEQLAFWLQFFLKGTAPELEQVAPFHFFYRSYRIKLAGIPALVRNVAREIVSAAVANDLELAGPQHWHYYGFTGDPEQEFTLEIGVPVITPKTVRPPYACKTAPGFTCVSTLHRGDWQQLGKTYEQLINGLLLTGMQMSGHNREQYIHCDFENTAANLTRIQVGIKNV</sequence>
<dbReference type="InterPro" id="IPR010499">
    <property type="entry name" value="AraC_E-bd"/>
</dbReference>
<dbReference type="InterPro" id="IPR002818">
    <property type="entry name" value="DJ-1/PfpI"/>
</dbReference>
<dbReference type="SMART" id="SM00871">
    <property type="entry name" value="AraC_E_bind"/>
    <property type="match status" value="1"/>
</dbReference>
<dbReference type="PANTHER" id="PTHR48094:SF19">
    <property type="entry name" value="DJ-1_PFPI DOMAIN-CONTAINING PROTEIN"/>
    <property type="match status" value="1"/>
</dbReference>
<dbReference type="Pfam" id="PF01965">
    <property type="entry name" value="DJ-1_PfpI"/>
    <property type="match status" value="1"/>
</dbReference>
<dbReference type="InterPro" id="IPR011256">
    <property type="entry name" value="Reg_factor_effector_dom_sf"/>
</dbReference>
<evidence type="ECO:0000259" key="1">
    <source>
        <dbReference type="SMART" id="SM00871"/>
    </source>
</evidence>
<feature type="domain" description="AraC effector-binding" evidence="1">
    <location>
        <begin position="191"/>
        <end position="342"/>
    </location>
</feature>
<dbReference type="SUPFAM" id="SSF52317">
    <property type="entry name" value="Class I glutamine amidotransferase-like"/>
    <property type="match status" value="1"/>
</dbReference>
<dbReference type="SUPFAM" id="SSF55136">
    <property type="entry name" value="Probable bacterial effector-binding domain"/>
    <property type="match status" value="1"/>
</dbReference>
<dbReference type="Gene3D" id="3.20.80.10">
    <property type="entry name" value="Regulatory factor, effector binding domain"/>
    <property type="match status" value="1"/>
</dbReference>
<dbReference type="RefSeq" id="WP_149835983.1">
    <property type="nucleotide sequence ID" value="NZ_VUOC01000001.1"/>
</dbReference>
<protein>
    <recommendedName>
        <fullName evidence="1">AraC effector-binding domain-containing protein</fullName>
    </recommendedName>
</protein>
<dbReference type="InterPro" id="IPR029062">
    <property type="entry name" value="Class_I_gatase-like"/>
</dbReference>
<evidence type="ECO:0000313" key="3">
    <source>
        <dbReference type="Proteomes" id="UP000324611"/>
    </source>
</evidence>
<dbReference type="Proteomes" id="UP000324611">
    <property type="component" value="Unassembled WGS sequence"/>
</dbReference>
<dbReference type="GO" id="GO:0005737">
    <property type="term" value="C:cytoplasm"/>
    <property type="evidence" value="ECO:0007669"/>
    <property type="project" value="TreeGrafter"/>
</dbReference>
<dbReference type="EMBL" id="VUOC01000001">
    <property type="protein sequence ID" value="KAA2244585.1"/>
    <property type="molecule type" value="Genomic_DNA"/>
</dbReference>
<evidence type="ECO:0000313" key="2">
    <source>
        <dbReference type="EMBL" id="KAA2244585.1"/>
    </source>
</evidence>
<reference evidence="2 3" key="2">
    <citation type="submission" date="2019-09" db="EMBL/GenBank/DDBJ databases">
        <authorList>
            <person name="Jin C."/>
        </authorList>
    </citation>
    <scope>NUCLEOTIDE SEQUENCE [LARGE SCALE GENOMIC DNA]</scope>
    <source>
        <strain evidence="2 3">BN140078</strain>
    </source>
</reference>
<proteinExistence type="predicted"/>
<name>A0A5B2VZU8_9BACT</name>
<keyword evidence="3" id="KW-1185">Reference proteome</keyword>
<dbReference type="Gene3D" id="3.40.50.880">
    <property type="match status" value="1"/>
</dbReference>
<dbReference type="AlphaFoldDB" id="A0A5B2VZU8"/>
<comment type="caution">
    <text evidence="2">The sequence shown here is derived from an EMBL/GenBank/DDBJ whole genome shotgun (WGS) entry which is preliminary data.</text>
</comment>
<dbReference type="PANTHER" id="PTHR48094">
    <property type="entry name" value="PROTEIN/NUCLEIC ACID DEGLYCASE DJ-1-RELATED"/>
    <property type="match status" value="1"/>
</dbReference>
<gene>
    <name evidence="2" type="ORF">F0L74_01005</name>
</gene>
<reference evidence="2 3" key="1">
    <citation type="submission" date="2019-09" db="EMBL/GenBank/DDBJ databases">
        <title>Chitinophaga ginsengihumi sp. nov., isolated from soil of ginseng rhizosphere.</title>
        <authorList>
            <person name="Lee J."/>
        </authorList>
    </citation>
    <scope>NUCLEOTIDE SEQUENCE [LARGE SCALE GENOMIC DNA]</scope>
    <source>
        <strain evidence="2 3">BN140078</strain>
    </source>
</reference>
<accession>A0A5B2VZU8</accession>
<organism evidence="2 3">
    <name type="scientific">Chitinophaga agrisoli</name>
    <dbReference type="NCBI Taxonomy" id="2607653"/>
    <lineage>
        <taxon>Bacteria</taxon>
        <taxon>Pseudomonadati</taxon>
        <taxon>Bacteroidota</taxon>
        <taxon>Chitinophagia</taxon>
        <taxon>Chitinophagales</taxon>
        <taxon>Chitinophagaceae</taxon>
        <taxon>Chitinophaga</taxon>
    </lineage>
</organism>